<sequence length="417" mass="48911">MEYEDWENYNLTTMLDDDEVDERADNIHLDNKFSLVNHNNTHAEPQPMEEDQSKGFSVFCEQTIHTCANMCGVSLDGLSAKDLNQMADDLSYHVMEVINDCKIQLMMTKQTKLTPKMLKTILLRNYGFRCYGQEVHRFYEMDKNEEESIQKQCEKQFVQLGNSKVKKLYINSEFIYNCMDVEIISYCDTPVFISQMWRTPGIEYIRNPYAHLDKKYFDAILDIVLSNVNIPFIKLVEEFDINRVGLKLVNCVHKVIKEFLNNEVILGRLFDFLIAFANSKSLVSPAYTRICLNLLNLAVEISTKEFVYKDQTLPLSYSIRRKAASLVADMVRHWDICPNIIMDITHHVNRSSPEYKLLSYSGAVHVLAALGLDIFEYYVFFRIVDLFAQIKKLYMSRLEGAKQDRRLVQRLHYYYYY</sequence>
<dbReference type="Proteomes" id="UP000079169">
    <property type="component" value="Unplaced"/>
</dbReference>
<proteinExistence type="predicted"/>
<protein>
    <submittedName>
        <fullName evidence="2">Uncharacterized protein LOC103524658</fullName>
    </submittedName>
</protein>
<accession>A0A1S3DTX6</accession>
<gene>
    <name evidence="2" type="primary">LOC103524658</name>
</gene>
<dbReference type="GeneID" id="103524658"/>
<evidence type="ECO:0000313" key="1">
    <source>
        <dbReference type="Proteomes" id="UP000079169"/>
    </source>
</evidence>
<dbReference type="KEGG" id="dci:103524658"/>
<keyword evidence="1" id="KW-1185">Reference proteome</keyword>
<reference evidence="2" key="1">
    <citation type="submission" date="2025-08" db="UniProtKB">
        <authorList>
            <consortium name="RefSeq"/>
        </authorList>
    </citation>
    <scope>IDENTIFICATION</scope>
</reference>
<dbReference type="AlphaFoldDB" id="A0A1S3DTX6"/>
<name>A0A1S3DTX6_DIACI</name>
<dbReference type="RefSeq" id="XP_008487912.1">
    <property type="nucleotide sequence ID" value="XM_008489690.3"/>
</dbReference>
<dbReference type="PaxDb" id="121845-A0A1S3DTX6"/>
<organism evidence="1 2">
    <name type="scientific">Diaphorina citri</name>
    <name type="common">Asian citrus psyllid</name>
    <dbReference type="NCBI Taxonomy" id="121845"/>
    <lineage>
        <taxon>Eukaryota</taxon>
        <taxon>Metazoa</taxon>
        <taxon>Ecdysozoa</taxon>
        <taxon>Arthropoda</taxon>
        <taxon>Hexapoda</taxon>
        <taxon>Insecta</taxon>
        <taxon>Pterygota</taxon>
        <taxon>Neoptera</taxon>
        <taxon>Paraneoptera</taxon>
        <taxon>Hemiptera</taxon>
        <taxon>Sternorrhyncha</taxon>
        <taxon>Psylloidea</taxon>
        <taxon>Psyllidae</taxon>
        <taxon>Diaphorininae</taxon>
        <taxon>Diaphorina</taxon>
    </lineage>
</organism>
<evidence type="ECO:0000313" key="2">
    <source>
        <dbReference type="RefSeq" id="XP_008487912.1"/>
    </source>
</evidence>